<evidence type="ECO:0000313" key="1">
    <source>
        <dbReference type="EMBL" id="CAD9132235.1"/>
    </source>
</evidence>
<accession>A0A7S1QE91</accession>
<proteinExistence type="predicted"/>
<name>A0A7S1QE91_NEODS</name>
<protein>
    <submittedName>
        <fullName evidence="1">Uncharacterized protein</fullName>
    </submittedName>
</protein>
<dbReference type="PANTHER" id="PTHR35609:SF1">
    <property type="entry name" value="MACRO DOMAIN-CONTAINING PROTEIN"/>
    <property type="match status" value="1"/>
</dbReference>
<organism evidence="1">
    <name type="scientific">Neobodo designis</name>
    <name type="common">Flagellated protozoan</name>
    <name type="synonym">Bodo designis</name>
    <dbReference type="NCBI Taxonomy" id="312471"/>
    <lineage>
        <taxon>Eukaryota</taxon>
        <taxon>Discoba</taxon>
        <taxon>Euglenozoa</taxon>
        <taxon>Kinetoplastea</taxon>
        <taxon>Metakinetoplastina</taxon>
        <taxon>Neobodonida</taxon>
        <taxon>Neobodo</taxon>
    </lineage>
</organism>
<gene>
    <name evidence="1" type="ORF">NDES1114_LOCUS23121</name>
</gene>
<dbReference type="EMBL" id="HBGF01034504">
    <property type="protein sequence ID" value="CAD9132235.1"/>
    <property type="molecule type" value="Transcribed_RNA"/>
</dbReference>
<dbReference type="PANTHER" id="PTHR35609">
    <property type="entry name" value="MACRO DOMAIN-CONTAINING PROTEIN"/>
    <property type="match status" value="1"/>
</dbReference>
<sequence length="404" mass="43936">MAYLERDVGFVEEPRAYDNNQRALLARSTFAANPQCPIPDAVERCDIAGGKDGTVLTAGTFCEPSLASLRAAAAQQLGGRRLECTLEHVVGDIRDRQLRMIGGGVVQAASQFNYLEFPSTTTTPEDGVAGYIHDRTQGPACATFAAAGTLYRNYLVKRTDGGEPGRRGQRREDQLNGLRDVEAYLAQRLGRVPWAVRNGYIAADPDGLDRLNEELQRDPALADELAGRIRFGVQLDTESTWEHAGCEYKKDPETNLWRQVRLPGCPRQITTTQIYCSAIGIGYDQKVGHEEWEPFARVVLRAAYEATLLVGAIERVTAEARGIDLAVRGPADVHLTLLGHGVFDNPADWVRDAMLAAVKRVDAAHGATAGGGKGAVPLRAQCVHFQRVASAMEPGIAFAPQARM</sequence>
<dbReference type="AlphaFoldDB" id="A0A7S1QE91"/>
<reference evidence="1" key="1">
    <citation type="submission" date="2021-01" db="EMBL/GenBank/DDBJ databases">
        <authorList>
            <person name="Corre E."/>
            <person name="Pelletier E."/>
            <person name="Niang G."/>
            <person name="Scheremetjew M."/>
            <person name="Finn R."/>
            <person name="Kale V."/>
            <person name="Holt S."/>
            <person name="Cochrane G."/>
            <person name="Meng A."/>
            <person name="Brown T."/>
            <person name="Cohen L."/>
        </authorList>
    </citation>
    <scope>NUCLEOTIDE SEQUENCE</scope>
    <source>
        <strain evidence="1">CCAP 1951/1</strain>
    </source>
</reference>